<dbReference type="AlphaFoldDB" id="A0A2I1BTV8"/>
<name>A0A2I1BTV8_ASPN1</name>
<gene>
    <name evidence="1" type="ORF">P174DRAFT_472818</name>
</gene>
<dbReference type="GeneID" id="36537951"/>
<keyword evidence="2" id="KW-1185">Reference proteome</keyword>
<comment type="caution">
    <text evidence="1">The sequence shown here is derived from an EMBL/GenBank/DDBJ whole genome shotgun (WGS) entry which is preliminary data.</text>
</comment>
<sequence>MHYIFALTTLVAVWRHVCLLKAFAQIYMVVGSGILIGPPCCIRPNSLCRMSRLNNLAQELRFTGVTAGLR</sequence>
<reference evidence="2" key="1">
    <citation type="journal article" date="2018" name="Proc. Natl. Acad. Sci. U.S.A.">
        <title>Linking secondary metabolites to gene clusters through genome sequencing of six diverse Aspergillus species.</title>
        <authorList>
            <person name="Kaerboelling I."/>
            <person name="Vesth T.C."/>
            <person name="Frisvad J.C."/>
            <person name="Nybo J.L."/>
            <person name="Theobald S."/>
            <person name="Kuo A."/>
            <person name="Bowyer P."/>
            <person name="Matsuda Y."/>
            <person name="Mondo S."/>
            <person name="Lyhne E.K."/>
            <person name="Kogle M.E."/>
            <person name="Clum A."/>
            <person name="Lipzen A."/>
            <person name="Salamov A."/>
            <person name="Ngan C.Y."/>
            <person name="Daum C."/>
            <person name="Chiniquy J."/>
            <person name="Barry K."/>
            <person name="LaButti K."/>
            <person name="Haridas S."/>
            <person name="Simmons B.A."/>
            <person name="Magnuson J.K."/>
            <person name="Mortensen U.H."/>
            <person name="Larsen T.O."/>
            <person name="Grigoriev I.V."/>
            <person name="Baker S.E."/>
            <person name="Andersen M.R."/>
        </authorList>
    </citation>
    <scope>NUCLEOTIDE SEQUENCE [LARGE SCALE GENOMIC DNA]</scope>
    <source>
        <strain evidence="2">IBT 16806</strain>
    </source>
</reference>
<evidence type="ECO:0000313" key="1">
    <source>
        <dbReference type="EMBL" id="PKX88837.1"/>
    </source>
</evidence>
<dbReference type="EMBL" id="MSZS01000012">
    <property type="protein sequence ID" value="PKX88837.1"/>
    <property type="molecule type" value="Genomic_DNA"/>
</dbReference>
<evidence type="ECO:0000313" key="2">
    <source>
        <dbReference type="Proteomes" id="UP000234474"/>
    </source>
</evidence>
<organism evidence="1 2">
    <name type="scientific">Aspergillus novofumigatus (strain IBT 16806)</name>
    <dbReference type="NCBI Taxonomy" id="1392255"/>
    <lineage>
        <taxon>Eukaryota</taxon>
        <taxon>Fungi</taxon>
        <taxon>Dikarya</taxon>
        <taxon>Ascomycota</taxon>
        <taxon>Pezizomycotina</taxon>
        <taxon>Eurotiomycetes</taxon>
        <taxon>Eurotiomycetidae</taxon>
        <taxon>Eurotiales</taxon>
        <taxon>Aspergillaceae</taxon>
        <taxon>Aspergillus</taxon>
        <taxon>Aspergillus subgen. Fumigati</taxon>
    </lineage>
</organism>
<dbReference type="OrthoDB" id="4494341at2759"/>
<proteinExistence type="predicted"/>
<dbReference type="Proteomes" id="UP000234474">
    <property type="component" value="Unassembled WGS sequence"/>
</dbReference>
<dbReference type="VEuPathDB" id="FungiDB:P174DRAFT_472818"/>
<dbReference type="RefSeq" id="XP_024677432.1">
    <property type="nucleotide sequence ID" value="XM_024830624.1"/>
</dbReference>
<accession>A0A2I1BTV8</accession>
<protein>
    <submittedName>
        <fullName evidence="1">Uncharacterized protein</fullName>
    </submittedName>
</protein>